<reference evidence="1" key="1">
    <citation type="submission" date="2022-04" db="EMBL/GenBank/DDBJ databases">
        <title>Genome of the entomopathogenic fungus Entomophthora muscae.</title>
        <authorList>
            <person name="Elya C."/>
            <person name="Lovett B.R."/>
            <person name="Lee E."/>
            <person name="Macias A.M."/>
            <person name="Hajek A.E."/>
            <person name="De Bivort B.L."/>
            <person name="Kasson M.T."/>
            <person name="De Fine Licht H.H."/>
            <person name="Stajich J.E."/>
        </authorList>
    </citation>
    <scope>NUCLEOTIDE SEQUENCE</scope>
    <source>
        <strain evidence="1">Berkeley</strain>
    </source>
</reference>
<comment type="caution">
    <text evidence="1">The sequence shown here is derived from an EMBL/GenBank/DDBJ whole genome shotgun (WGS) entry which is preliminary data.</text>
</comment>
<dbReference type="EMBL" id="QTSX02004975">
    <property type="protein sequence ID" value="KAJ9063232.1"/>
    <property type="molecule type" value="Genomic_DNA"/>
</dbReference>
<evidence type="ECO:0000313" key="1">
    <source>
        <dbReference type="EMBL" id="KAJ9063232.1"/>
    </source>
</evidence>
<gene>
    <name evidence="1" type="ORF">DSO57_1002137</name>
</gene>
<organism evidence="1 2">
    <name type="scientific">Entomophthora muscae</name>
    <dbReference type="NCBI Taxonomy" id="34485"/>
    <lineage>
        <taxon>Eukaryota</taxon>
        <taxon>Fungi</taxon>
        <taxon>Fungi incertae sedis</taxon>
        <taxon>Zoopagomycota</taxon>
        <taxon>Entomophthoromycotina</taxon>
        <taxon>Entomophthoromycetes</taxon>
        <taxon>Entomophthorales</taxon>
        <taxon>Entomophthoraceae</taxon>
        <taxon>Entomophthora</taxon>
    </lineage>
</organism>
<sequence length="462" mass="52332">MNKLSELDIFKHGIMLGCGMEILFCSGLVAAGAAAYGGYMSLKVPEELQDIPQVSTARMFASFLRGEPFNVAFETLVKPVLDKEGIASLFIAGEWMVVLSDAKQVREILAENNRFLKRREMDPSHDSHLLTRLIGWSNIFFSDGAEWRRHRRVANPAFKKSWPVAIFSECVDDVIARIDADGGVVMAQELFQNLTLDALGKGLFSHDFESIKRGEDNHHLMVYHDVMRDVSNPLYITFPVLEKWVPSRAVSRSKADEFRLFLKRIIDERRQEVLDNNEKDDLLTMMIKASNSDSLSLDDEDVINDLAVFFLAGHDTTANTLTTTFYYLAKHQDIQERARREVIDALGDNSLPVPSLEKLKTLEYLNCIIKESMRIVTTIPIIGRRVPDQETLSSGLVIPKDTTVLLHAWALHHDPDVFKDPYTFNPDRFLDPHGPESTHWMAFGSGSRKCKSSQPSFFTHPS</sequence>
<name>A0ACC2SLH1_9FUNG</name>
<accession>A0ACC2SLH1</accession>
<proteinExistence type="predicted"/>
<keyword evidence="2" id="KW-1185">Reference proteome</keyword>
<evidence type="ECO:0000313" key="2">
    <source>
        <dbReference type="Proteomes" id="UP001165960"/>
    </source>
</evidence>
<protein>
    <submittedName>
        <fullName evidence="1">Uncharacterized protein</fullName>
    </submittedName>
</protein>
<dbReference type="Proteomes" id="UP001165960">
    <property type="component" value="Unassembled WGS sequence"/>
</dbReference>